<evidence type="ECO:0000313" key="5">
    <source>
        <dbReference type="RefSeq" id="XP_022720787.1"/>
    </source>
</evidence>
<protein>
    <submittedName>
        <fullName evidence="5">Uncharacterized protein LOC111278414</fullName>
    </submittedName>
</protein>
<dbReference type="RefSeq" id="XP_022720787.1">
    <property type="nucleotide sequence ID" value="XM_022865052.1"/>
</dbReference>
<dbReference type="PANTHER" id="PTHR35317:SF31">
    <property type="entry name" value="DUF4219 DOMAIN-CONTAINING PROTEIN"/>
    <property type="match status" value="1"/>
</dbReference>
<reference evidence="5" key="1">
    <citation type="submission" date="2025-08" db="UniProtKB">
        <authorList>
            <consortium name="RefSeq"/>
        </authorList>
    </citation>
    <scope>IDENTIFICATION</scope>
    <source>
        <tissue evidence="5">Fruit stalk</tissue>
    </source>
</reference>
<dbReference type="KEGG" id="dzi:111278414"/>
<proteinExistence type="predicted"/>
<keyword evidence="4" id="KW-1185">Reference proteome</keyword>
<keyword evidence="1" id="KW-0175">Coiled coil</keyword>
<gene>
    <name evidence="5" type="primary">LOC111278414</name>
</gene>
<feature type="domain" description="Retrovirus-related Pol polyprotein from transposon TNT 1-94-like beta-barrel" evidence="3">
    <location>
        <begin position="179"/>
        <end position="218"/>
    </location>
</feature>
<dbReference type="Proteomes" id="UP000515121">
    <property type="component" value="Unplaced"/>
</dbReference>
<sequence length="218" mass="25298">MQVLNLRREFEVLKMKESENLKEYNDRLMKIVNKIRLLGEELSDKRIVEKVLVNLPERFESKISSLENSKDLIKITPAELFNALQVREQRRAIRQEDSTKGAFTAKEKGKMQTESKGKKNKEIKETKILETMKRKKNSHLALTAKKPLTWRNIVGTDRTYNVGTVSNLVTWRRTSSSAWLIDSGCTHHMASDINMFKELDKICTSKVRIDNGDFIEVK</sequence>
<dbReference type="Pfam" id="PF14223">
    <property type="entry name" value="Retrotran_gag_2"/>
    <property type="match status" value="1"/>
</dbReference>
<feature type="region of interest" description="Disordered" evidence="2">
    <location>
        <begin position="98"/>
        <end position="119"/>
    </location>
</feature>
<feature type="coiled-coil region" evidence="1">
    <location>
        <begin position="14"/>
        <end position="41"/>
    </location>
</feature>
<dbReference type="GeneID" id="111278414"/>
<evidence type="ECO:0000313" key="4">
    <source>
        <dbReference type="Proteomes" id="UP000515121"/>
    </source>
</evidence>
<organism evidence="4 5">
    <name type="scientific">Durio zibethinus</name>
    <name type="common">Durian</name>
    <dbReference type="NCBI Taxonomy" id="66656"/>
    <lineage>
        <taxon>Eukaryota</taxon>
        <taxon>Viridiplantae</taxon>
        <taxon>Streptophyta</taxon>
        <taxon>Embryophyta</taxon>
        <taxon>Tracheophyta</taxon>
        <taxon>Spermatophyta</taxon>
        <taxon>Magnoliopsida</taxon>
        <taxon>eudicotyledons</taxon>
        <taxon>Gunneridae</taxon>
        <taxon>Pentapetalae</taxon>
        <taxon>rosids</taxon>
        <taxon>malvids</taxon>
        <taxon>Malvales</taxon>
        <taxon>Malvaceae</taxon>
        <taxon>Helicteroideae</taxon>
        <taxon>Durio</taxon>
    </lineage>
</organism>
<evidence type="ECO:0000256" key="2">
    <source>
        <dbReference type="SAM" id="MobiDB-lite"/>
    </source>
</evidence>
<evidence type="ECO:0000259" key="3">
    <source>
        <dbReference type="Pfam" id="PF22936"/>
    </source>
</evidence>
<evidence type="ECO:0000256" key="1">
    <source>
        <dbReference type="SAM" id="Coils"/>
    </source>
</evidence>
<dbReference type="AlphaFoldDB" id="A0A6P5WZ22"/>
<dbReference type="InterPro" id="IPR054722">
    <property type="entry name" value="PolX-like_BBD"/>
</dbReference>
<dbReference type="PANTHER" id="PTHR35317">
    <property type="entry name" value="OS04G0629600 PROTEIN"/>
    <property type="match status" value="1"/>
</dbReference>
<dbReference type="Pfam" id="PF22936">
    <property type="entry name" value="Pol_BBD"/>
    <property type="match status" value="1"/>
</dbReference>
<dbReference type="OrthoDB" id="1710004at2759"/>
<accession>A0A6P5WZ22</accession>
<name>A0A6P5WZ22_DURZI</name>